<dbReference type="EMBL" id="ML170180">
    <property type="protein sequence ID" value="TDL21461.1"/>
    <property type="molecule type" value="Genomic_DNA"/>
</dbReference>
<name>A0A4Y7Q2B8_9AGAM</name>
<evidence type="ECO:0008006" key="4">
    <source>
        <dbReference type="Google" id="ProtNLM"/>
    </source>
</evidence>
<feature type="compositionally biased region" description="Low complexity" evidence="1">
    <location>
        <begin position="34"/>
        <end position="47"/>
    </location>
</feature>
<accession>A0A4Y7Q2B8</accession>
<evidence type="ECO:0000256" key="1">
    <source>
        <dbReference type="SAM" id="MobiDB-lite"/>
    </source>
</evidence>
<evidence type="ECO:0000313" key="3">
    <source>
        <dbReference type="Proteomes" id="UP000294933"/>
    </source>
</evidence>
<organism evidence="2 3">
    <name type="scientific">Rickenella mellea</name>
    <dbReference type="NCBI Taxonomy" id="50990"/>
    <lineage>
        <taxon>Eukaryota</taxon>
        <taxon>Fungi</taxon>
        <taxon>Dikarya</taxon>
        <taxon>Basidiomycota</taxon>
        <taxon>Agaricomycotina</taxon>
        <taxon>Agaricomycetes</taxon>
        <taxon>Hymenochaetales</taxon>
        <taxon>Rickenellaceae</taxon>
        <taxon>Rickenella</taxon>
    </lineage>
</organism>
<dbReference type="VEuPathDB" id="FungiDB:BD410DRAFT_292205"/>
<keyword evidence="3" id="KW-1185">Reference proteome</keyword>
<protein>
    <recommendedName>
        <fullName evidence="4">C2H2-type domain-containing protein</fullName>
    </recommendedName>
</protein>
<feature type="compositionally biased region" description="Polar residues" evidence="1">
    <location>
        <begin position="1"/>
        <end position="15"/>
    </location>
</feature>
<feature type="compositionally biased region" description="Low complexity" evidence="1">
    <location>
        <begin position="117"/>
        <end position="133"/>
    </location>
</feature>
<dbReference type="OrthoDB" id="2676372at2759"/>
<sequence length="253" mass="28058">MSQLQRSNTLPSFSQDPDVFPPHWSFSSQARATFSSMSPHPFSSGSGDALPDNDTNVPRIAGTVRTKDGKMGKGKGKANAKKPYTSRPASALRKTQSDASVTRFHQWDPSQLNRKLSSTPESEASGSSSSSRSKTMHEPVKCLWAGCEGPSFTDREELRTHIHTHTGPSRKEPIKCRWGKCKKDMQVDSVVRHILCGHAFSDGFACDLCGATCSRSDAKLRHRKDICKVCAVCRLRFKTVADRETHERQCMPF</sequence>
<dbReference type="AlphaFoldDB" id="A0A4Y7Q2B8"/>
<feature type="region of interest" description="Disordered" evidence="1">
    <location>
        <begin position="1"/>
        <end position="134"/>
    </location>
</feature>
<proteinExistence type="predicted"/>
<reference evidence="2 3" key="1">
    <citation type="submission" date="2018-06" db="EMBL/GenBank/DDBJ databases">
        <title>A transcriptomic atlas of mushroom development highlights an independent origin of complex multicellularity.</title>
        <authorList>
            <consortium name="DOE Joint Genome Institute"/>
            <person name="Krizsan K."/>
            <person name="Almasi E."/>
            <person name="Merenyi Z."/>
            <person name="Sahu N."/>
            <person name="Viragh M."/>
            <person name="Koszo T."/>
            <person name="Mondo S."/>
            <person name="Kiss B."/>
            <person name="Balint B."/>
            <person name="Kues U."/>
            <person name="Barry K."/>
            <person name="Hegedus J.C."/>
            <person name="Henrissat B."/>
            <person name="Johnson J."/>
            <person name="Lipzen A."/>
            <person name="Ohm R."/>
            <person name="Nagy I."/>
            <person name="Pangilinan J."/>
            <person name="Yan J."/>
            <person name="Xiong Y."/>
            <person name="Grigoriev I.V."/>
            <person name="Hibbett D.S."/>
            <person name="Nagy L.G."/>
        </authorList>
    </citation>
    <scope>NUCLEOTIDE SEQUENCE [LARGE SCALE GENOMIC DNA]</scope>
    <source>
        <strain evidence="2 3">SZMC22713</strain>
    </source>
</reference>
<evidence type="ECO:0000313" key="2">
    <source>
        <dbReference type="EMBL" id="TDL21461.1"/>
    </source>
</evidence>
<gene>
    <name evidence="2" type="ORF">BD410DRAFT_292205</name>
</gene>
<dbReference type="Gene3D" id="3.30.160.60">
    <property type="entry name" value="Classic Zinc Finger"/>
    <property type="match status" value="1"/>
</dbReference>
<dbReference type="Proteomes" id="UP000294933">
    <property type="component" value="Unassembled WGS sequence"/>
</dbReference>